<feature type="region of interest" description="Disordered" evidence="2">
    <location>
        <begin position="455"/>
        <end position="487"/>
    </location>
</feature>
<feature type="compositionally biased region" description="Acidic residues" evidence="2">
    <location>
        <begin position="226"/>
        <end position="236"/>
    </location>
</feature>
<reference evidence="4 5" key="1">
    <citation type="submission" date="2020-04" db="EMBL/GenBank/DDBJ databases">
        <title>Perkinsus olseni comparative genomics.</title>
        <authorList>
            <person name="Bogema D.R."/>
        </authorList>
    </citation>
    <scope>NUCLEOTIDE SEQUENCE [LARGE SCALE GENOMIC DNA]</scope>
    <source>
        <strain evidence="4 5">ATCC PRA-207</strain>
    </source>
</reference>
<keyword evidence="1" id="KW-0862">Zinc</keyword>
<accession>A0A7J6SQT0</accession>
<sequence>MPHKTSAAKVSKSSERFGILFPSEEDTSSPRSPCAQNVYIHSSSHGGTYYLVPSRRLLRVCGRGRSNKELDKVIAQFIRKIESCDKNSWESWSEFAYWYKQIRIVKKVDDTSPFVCSCEDGKFVFCRHALALALLEGCEKYAPLAAVKVAGAVPKGRPAYTSAPALLTDSAYVRRHLNLPGELDIGAISSGQQEPFLPNGARRVSVAQLQSDCDRISVDTLLGDTSDGESSGDEDDPQRIREKTLIESVEEEDEEDEDVQRTLIEDSPILDKSAAEQAQRAGREGIISGNSAGNLALGSASPSPIRQLKNPGTPGYTAVQVAEFDWSPEQSQVDAAHVAIGNVREPSYPADILDASAIGAAAVALVDYVRERKPNTMVHEQMQAYTETPEHPLPQHPLAVNPAILGLSLGAVRNSSEQPVPASAVVRSSAQETHPAVFEPTMGNRVNQDVAQAAMGNIGEPSHPVDEEPTLAGEDREGGSATGDSAG</sequence>
<dbReference type="PROSITE" id="PS50966">
    <property type="entry name" value="ZF_SWIM"/>
    <property type="match status" value="1"/>
</dbReference>
<keyword evidence="1" id="KW-0863">Zinc-finger</keyword>
<evidence type="ECO:0000256" key="2">
    <source>
        <dbReference type="SAM" id="MobiDB-lite"/>
    </source>
</evidence>
<feature type="domain" description="SWIM-type" evidence="3">
    <location>
        <begin position="102"/>
        <end position="137"/>
    </location>
</feature>
<dbReference type="Proteomes" id="UP000553632">
    <property type="component" value="Unassembled WGS sequence"/>
</dbReference>
<comment type="caution">
    <text evidence="4">The sequence shown here is derived from an EMBL/GenBank/DDBJ whole genome shotgun (WGS) entry which is preliminary data.</text>
</comment>
<evidence type="ECO:0000256" key="1">
    <source>
        <dbReference type="PROSITE-ProRule" id="PRU00325"/>
    </source>
</evidence>
<evidence type="ECO:0000259" key="3">
    <source>
        <dbReference type="PROSITE" id="PS50966"/>
    </source>
</evidence>
<proteinExistence type="predicted"/>
<organism evidence="4 5">
    <name type="scientific">Perkinsus olseni</name>
    <name type="common">Perkinsus atlanticus</name>
    <dbReference type="NCBI Taxonomy" id="32597"/>
    <lineage>
        <taxon>Eukaryota</taxon>
        <taxon>Sar</taxon>
        <taxon>Alveolata</taxon>
        <taxon>Perkinsozoa</taxon>
        <taxon>Perkinsea</taxon>
        <taxon>Perkinsida</taxon>
        <taxon>Perkinsidae</taxon>
        <taxon>Perkinsus</taxon>
    </lineage>
</organism>
<keyword evidence="5" id="KW-1185">Reference proteome</keyword>
<gene>
    <name evidence="4" type="ORF">FOZ63_027288</name>
</gene>
<name>A0A7J6SQT0_PEROL</name>
<dbReference type="EMBL" id="JABANO010016840">
    <property type="protein sequence ID" value="KAF4734500.1"/>
    <property type="molecule type" value="Genomic_DNA"/>
</dbReference>
<dbReference type="GO" id="GO:0008270">
    <property type="term" value="F:zinc ion binding"/>
    <property type="evidence" value="ECO:0007669"/>
    <property type="project" value="UniProtKB-KW"/>
</dbReference>
<feature type="region of interest" description="Disordered" evidence="2">
    <location>
        <begin position="220"/>
        <end position="281"/>
    </location>
</feature>
<protein>
    <recommendedName>
        <fullName evidence="3">SWIM-type domain-containing protein</fullName>
    </recommendedName>
</protein>
<feature type="compositionally biased region" description="Acidic residues" evidence="2">
    <location>
        <begin position="248"/>
        <end position="258"/>
    </location>
</feature>
<evidence type="ECO:0000313" key="4">
    <source>
        <dbReference type="EMBL" id="KAF4734500.1"/>
    </source>
</evidence>
<dbReference type="InterPro" id="IPR007527">
    <property type="entry name" value="Znf_SWIM"/>
</dbReference>
<dbReference type="AlphaFoldDB" id="A0A7J6SQT0"/>
<evidence type="ECO:0000313" key="5">
    <source>
        <dbReference type="Proteomes" id="UP000553632"/>
    </source>
</evidence>
<keyword evidence="1" id="KW-0479">Metal-binding</keyword>